<protein>
    <submittedName>
        <fullName evidence="1">Luciferase</fullName>
    </submittedName>
</protein>
<dbReference type="Gene3D" id="3.20.20.30">
    <property type="entry name" value="Luciferase-like domain"/>
    <property type="match status" value="1"/>
</dbReference>
<accession>A0A0H5RWL7</accession>
<dbReference type="SUPFAM" id="SSF51679">
    <property type="entry name" value="Bacterial luciferase-like"/>
    <property type="match status" value="1"/>
</dbReference>
<organism evidence="1 2">
    <name type="scientific">Mycolicibacterium neworleansense</name>
    <dbReference type="NCBI Taxonomy" id="146018"/>
    <lineage>
        <taxon>Bacteria</taxon>
        <taxon>Bacillati</taxon>
        <taxon>Actinomycetota</taxon>
        <taxon>Actinomycetes</taxon>
        <taxon>Mycobacteriales</taxon>
        <taxon>Mycobacteriaceae</taxon>
        <taxon>Mycolicibacterium</taxon>
    </lineage>
</organism>
<dbReference type="RefSeq" id="WP_090517327.1">
    <property type="nucleotide sequence ID" value="NZ_CWKH01000002.1"/>
</dbReference>
<dbReference type="GO" id="GO:0016705">
    <property type="term" value="F:oxidoreductase activity, acting on paired donors, with incorporation or reduction of molecular oxygen"/>
    <property type="evidence" value="ECO:0007669"/>
    <property type="project" value="InterPro"/>
</dbReference>
<dbReference type="AlphaFoldDB" id="A0A0H5RWL7"/>
<name>A0A0H5RWL7_9MYCO</name>
<reference evidence="2" key="1">
    <citation type="submission" date="2015-07" db="EMBL/GenBank/DDBJ databases">
        <authorList>
            <person name="Urmite Genomes"/>
        </authorList>
    </citation>
    <scope>NUCLEOTIDE SEQUENCE [LARGE SCALE GENOMIC DNA]</scope>
    <source>
        <strain evidence="2">type strain: ATCC 49404</strain>
    </source>
</reference>
<dbReference type="Proteomes" id="UP000199147">
    <property type="component" value="Unassembled WGS sequence"/>
</dbReference>
<evidence type="ECO:0000313" key="2">
    <source>
        <dbReference type="Proteomes" id="UP000199147"/>
    </source>
</evidence>
<dbReference type="EMBL" id="CWKH01000002">
    <property type="protein sequence ID" value="CRZ17917.1"/>
    <property type="molecule type" value="Genomic_DNA"/>
</dbReference>
<gene>
    <name evidence="1" type="ORF">BN2156_04813</name>
</gene>
<evidence type="ECO:0000313" key="1">
    <source>
        <dbReference type="EMBL" id="CRZ17917.1"/>
    </source>
</evidence>
<dbReference type="InterPro" id="IPR036661">
    <property type="entry name" value="Luciferase-like_sf"/>
</dbReference>
<dbReference type="STRING" id="146018.BN2156_04813"/>
<proteinExistence type="predicted"/>
<sequence>MRDMGLIGTPAEILDRVAEWRDCGVRHLVMTNAGLMQRSLRRGVATVPSFYRVVRGIKKL</sequence>
<dbReference type="OrthoDB" id="4764375at2"/>
<keyword evidence="2" id="KW-1185">Reference proteome</keyword>